<dbReference type="GO" id="GO:0005829">
    <property type="term" value="C:cytosol"/>
    <property type="evidence" value="ECO:0007669"/>
    <property type="project" value="TreeGrafter"/>
</dbReference>
<dbReference type="InterPro" id="IPR001494">
    <property type="entry name" value="Importin-beta_N"/>
</dbReference>
<sequence length="981" mass="110574">MDDINGIRMLYETLQGAASQNPESLKSSEATLLSWETQPGFYAALTNVISKHEFETNARFIAAIHLKNGIERHWKKVMNPPHSTSTLVGIPEAERVTIKSSMIQLILNEPALNVATQLALVTAKIARLEVREWPMLLPSLMASVQLEDPYQQHRALLVSYHVIKILSTKRLTGDRKIFQEIAVEIFDYLYGLWERLFLAWAVSGASGDDLPRAHMALKILRILCVRGYKVPHESQSVKTFILSVMQRAKETLELRLTRQDSSNLLEKHVVCMCKVVADVLEVHPLSFVPFLHAGLEFAAYFGFSEEGRSVVFERVAIHALNLMKGIILCAEFRAPRAIEGGRRGSFSIATPDTDPRTFEAADIKDQFFTNESLSVLVRVLVTRYLPLSQTEIESWAEDPEEFALRMDESGETWKYNLRQSAETLLVTLFKEFRKSTAVLLALMKEYETPLKDPQDRSTILAKDALYNAVGITAYELYDEFSFDTWLASTLVHELTLPVPILHRRITWLVGQWTGVKITAEARPTIYALLLSGLQSPDVVVRLSSSQALRSCLDDFDFVPEQFAPCMTDTFHNLFMLLKDVKESDNKMRVLHTMSFLIERMGIQIKNSNQIGSLAQYLPLLWDMEHNMLKAAVVSTSIQLVHALGSESSVLREFLFPVIRIATDLKSQEHVYLLEDGLDLWLALMEYAPEPPDESFLSLVDNLIPLLSISSEHLKMSVSLVNSYAIIYPEYFTEKYGSIICTELSSSISDMRAEGVATVLRCMETFLRTSPINGPTAIRPIIGKIFQASYEALDVPFLLALFLSVVARLLLISEGMFQVGLDLVATSEGKPSAEVLATILDTMSSKVPYIVQPERKKLICISLLKLMSTCQPVIMHRICGIFLGVSETLNDILKADLQSGKMIDSLCVLDFEGQRDTDEVVTENDLRKKRLASRDVVYTVDLINLFRNEVNNLRGRLGDSVFNEVMQTVDVETLQMAKTFLE</sequence>
<dbReference type="PROSITE" id="PS50166">
    <property type="entry name" value="IMPORTIN_B_NT"/>
    <property type="match status" value="1"/>
</dbReference>
<keyword evidence="7" id="KW-1185">Reference proteome</keyword>
<evidence type="ECO:0000313" key="6">
    <source>
        <dbReference type="EMBL" id="OXA57991.1"/>
    </source>
</evidence>
<accession>A0A226EMK5</accession>
<keyword evidence="3" id="KW-0813">Transport</keyword>
<dbReference type="GO" id="GO:0005635">
    <property type="term" value="C:nuclear envelope"/>
    <property type="evidence" value="ECO:0007669"/>
    <property type="project" value="TreeGrafter"/>
</dbReference>
<dbReference type="OMA" id="SFHYVFH"/>
<dbReference type="STRING" id="158441.A0A226EMK5"/>
<reference evidence="6 7" key="1">
    <citation type="submission" date="2015-12" db="EMBL/GenBank/DDBJ databases">
        <title>The genome of Folsomia candida.</title>
        <authorList>
            <person name="Faddeeva A."/>
            <person name="Derks M.F."/>
            <person name="Anvar Y."/>
            <person name="Smit S."/>
            <person name="Van Straalen N."/>
            <person name="Roelofs D."/>
        </authorList>
    </citation>
    <scope>NUCLEOTIDE SEQUENCE [LARGE SCALE GENOMIC DNA]</scope>
    <source>
        <strain evidence="6 7">VU population</strain>
        <tissue evidence="6">Whole body</tissue>
    </source>
</reference>
<dbReference type="PANTHER" id="PTHR10997">
    <property type="entry name" value="IMPORTIN-7, 8, 11"/>
    <property type="match status" value="1"/>
</dbReference>
<dbReference type="InterPro" id="IPR058669">
    <property type="entry name" value="TPR_IPO7/11-like"/>
</dbReference>
<dbReference type="Proteomes" id="UP000198287">
    <property type="component" value="Unassembled WGS sequence"/>
</dbReference>
<evidence type="ECO:0000313" key="7">
    <source>
        <dbReference type="Proteomes" id="UP000198287"/>
    </source>
</evidence>
<comment type="similarity">
    <text evidence="2">Belongs to the importin beta family.</text>
</comment>
<dbReference type="SMART" id="SM00913">
    <property type="entry name" value="IBN_N"/>
    <property type="match status" value="1"/>
</dbReference>
<dbReference type="Pfam" id="PF03810">
    <property type="entry name" value="IBN_N"/>
    <property type="match status" value="1"/>
</dbReference>
<evidence type="ECO:0000256" key="2">
    <source>
        <dbReference type="ARBA" id="ARBA00007991"/>
    </source>
</evidence>
<dbReference type="OrthoDB" id="361693at2759"/>
<proteinExistence type="inferred from homology"/>
<comment type="caution">
    <text evidence="6">The sequence shown here is derived from an EMBL/GenBank/DDBJ whole genome shotgun (WGS) entry which is preliminary data.</text>
</comment>
<dbReference type="Pfam" id="PF25758">
    <property type="entry name" value="TPR_IPO11"/>
    <property type="match status" value="1"/>
</dbReference>
<gene>
    <name evidence="6" type="ORF">Fcan01_08087</name>
</gene>
<dbReference type="AlphaFoldDB" id="A0A226EMK5"/>
<dbReference type="GO" id="GO:0006606">
    <property type="term" value="P:protein import into nucleus"/>
    <property type="evidence" value="ECO:0007669"/>
    <property type="project" value="TreeGrafter"/>
</dbReference>
<dbReference type="GO" id="GO:0031267">
    <property type="term" value="F:small GTPase binding"/>
    <property type="evidence" value="ECO:0007669"/>
    <property type="project" value="InterPro"/>
</dbReference>
<evidence type="ECO:0000259" key="5">
    <source>
        <dbReference type="PROSITE" id="PS50166"/>
    </source>
</evidence>
<dbReference type="SUPFAM" id="SSF48371">
    <property type="entry name" value="ARM repeat"/>
    <property type="match status" value="1"/>
</dbReference>
<comment type="subcellular location">
    <subcellularLocation>
        <location evidence="1">Nucleus</location>
    </subcellularLocation>
</comment>
<protein>
    <submittedName>
        <fullName evidence="6">Importin-11</fullName>
    </submittedName>
</protein>
<dbReference type="InterPro" id="IPR016024">
    <property type="entry name" value="ARM-type_fold"/>
</dbReference>
<dbReference type="InterPro" id="IPR011989">
    <property type="entry name" value="ARM-like"/>
</dbReference>
<evidence type="ECO:0000256" key="4">
    <source>
        <dbReference type="ARBA" id="ARBA00023242"/>
    </source>
</evidence>
<organism evidence="6 7">
    <name type="scientific">Folsomia candida</name>
    <name type="common">Springtail</name>
    <dbReference type="NCBI Taxonomy" id="158441"/>
    <lineage>
        <taxon>Eukaryota</taxon>
        <taxon>Metazoa</taxon>
        <taxon>Ecdysozoa</taxon>
        <taxon>Arthropoda</taxon>
        <taxon>Hexapoda</taxon>
        <taxon>Collembola</taxon>
        <taxon>Entomobryomorpha</taxon>
        <taxon>Isotomoidea</taxon>
        <taxon>Isotomidae</taxon>
        <taxon>Proisotominae</taxon>
        <taxon>Folsomia</taxon>
    </lineage>
</organism>
<evidence type="ECO:0000256" key="1">
    <source>
        <dbReference type="ARBA" id="ARBA00004123"/>
    </source>
</evidence>
<dbReference type="Gene3D" id="1.25.10.10">
    <property type="entry name" value="Leucine-rich Repeat Variant"/>
    <property type="match status" value="1"/>
</dbReference>
<name>A0A226EMK5_FOLCA</name>
<dbReference type="PANTHER" id="PTHR10997:SF7">
    <property type="entry name" value="IMPORTIN-11"/>
    <property type="match status" value="1"/>
</dbReference>
<dbReference type="EMBL" id="LNIX01000003">
    <property type="protein sequence ID" value="OXA57991.1"/>
    <property type="molecule type" value="Genomic_DNA"/>
</dbReference>
<keyword evidence="4" id="KW-0539">Nucleus</keyword>
<feature type="domain" description="Importin N-terminal" evidence="5">
    <location>
        <begin position="28"/>
        <end position="108"/>
    </location>
</feature>
<evidence type="ECO:0000256" key="3">
    <source>
        <dbReference type="ARBA" id="ARBA00022448"/>
    </source>
</evidence>